<proteinExistence type="predicted"/>
<feature type="transmembrane region" description="Helical" evidence="2">
    <location>
        <begin position="227"/>
        <end position="246"/>
    </location>
</feature>
<evidence type="ECO:0000313" key="4">
    <source>
        <dbReference type="Proteomes" id="UP001164746"/>
    </source>
</evidence>
<dbReference type="InterPro" id="IPR011701">
    <property type="entry name" value="MFS"/>
</dbReference>
<dbReference type="CDD" id="cd17352">
    <property type="entry name" value="MFS_MCT_SLC16"/>
    <property type="match status" value="1"/>
</dbReference>
<evidence type="ECO:0000256" key="1">
    <source>
        <dbReference type="SAM" id="MobiDB-lite"/>
    </source>
</evidence>
<feature type="compositionally biased region" description="Basic and acidic residues" evidence="1">
    <location>
        <begin position="45"/>
        <end position="64"/>
    </location>
</feature>
<feature type="transmembrane region" description="Helical" evidence="2">
    <location>
        <begin position="196"/>
        <end position="215"/>
    </location>
</feature>
<dbReference type="SUPFAM" id="SSF103473">
    <property type="entry name" value="MFS general substrate transporter"/>
    <property type="match status" value="1"/>
</dbReference>
<dbReference type="InterPro" id="IPR036259">
    <property type="entry name" value="MFS_trans_sf"/>
</dbReference>
<sequence>MMEFNTPQVKSTDENNESDTKRFIYTVNEGAENSNDDTKYSTSDTRSECQKDESGEYGKTRDNDTAVTNEAGRKEDEENLVNSIECSDYRDVSDVSAGKTNDANRSEGWNENEVESDDNYHNATIVETTILDGTDETIDDKDHEETTKETKVLDGGWGWMIVLGVLLLRTVIGGIQRSSGLFYVKFLEQFGGTASQTAWVTSLSMTCRLLIGPLASVLCNRFSVRKLSYFGGVMYVIGIHISAYATSLVYMYFSYGVISGIGRAFLLTPCVMLLGEYFDKRRSLAFGLASAGFGLGGFAITPTVELMFQQYGFRGTYILLSGVACHIFICIGSPKDEELNARDNGHSASHVSSSGSVHLARSPDKIGVASNIDSAEAPMLQKQPTRSHKANAHAYDKDEDELQVKQKVNNPKKKKIISFSVLKDVRFVTLCIAQFIFTLPTAGLFLPALAKSRGLTDIQAASLLSIIAGCDTVFRILSGFVLDLKALRKMRPYIFNAVTYAQCIPLFVMPSLKNFEEYAVVCTVHGALMGIKQAQRSVILVDILGVNKLASSFSFMLMAQGLGTLIGPPLNGYLKDKYGKYDYTFYFGGTAILVGGTILLAGNIRNTVTKRQKKGQIQTKDS</sequence>
<keyword evidence="4" id="KW-1185">Reference proteome</keyword>
<feature type="transmembrane region" description="Helical" evidence="2">
    <location>
        <begin position="538"/>
        <end position="563"/>
    </location>
</feature>
<organism evidence="3 4">
    <name type="scientific">Mya arenaria</name>
    <name type="common">Soft-shell clam</name>
    <dbReference type="NCBI Taxonomy" id="6604"/>
    <lineage>
        <taxon>Eukaryota</taxon>
        <taxon>Metazoa</taxon>
        <taxon>Spiralia</taxon>
        <taxon>Lophotrochozoa</taxon>
        <taxon>Mollusca</taxon>
        <taxon>Bivalvia</taxon>
        <taxon>Autobranchia</taxon>
        <taxon>Heteroconchia</taxon>
        <taxon>Euheterodonta</taxon>
        <taxon>Imparidentia</taxon>
        <taxon>Neoheterodontei</taxon>
        <taxon>Myida</taxon>
        <taxon>Myoidea</taxon>
        <taxon>Myidae</taxon>
        <taxon>Mya</taxon>
    </lineage>
</organism>
<reference evidence="3" key="1">
    <citation type="submission" date="2022-11" db="EMBL/GenBank/DDBJ databases">
        <title>Centuries of genome instability and evolution in soft-shell clam transmissible cancer (bioRxiv).</title>
        <authorList>
            <person name="Hart S.F.M."/>
            <person name="Yonemitsu M.A."/>
            <person name="Giersch R.M."/>
            <person name="Beal B.F."/>
            <person name="Arriagada G."/>
            <person name="Davis B.W."/>
            <person name="Ostrander E.A."/>
            <person name="Goff S.P."/>
            <person name="Metzger M.J."/>
        </authorList>
    </citation>
    <scope>NUCLEOTIDE SEQUENCE</scope>
    <source>
        <strain evidence="3">MELC-2E11</strain>
        <tissue evidence="3">Siphon/mantle</tissue>
    </source>
</reference>
<dbReference type="InterPro" id="IPR050327">
    <property type="entry name" value="Proton-linked_MCT"/>
</dbReference>
<dbReference type="EMBL" id="CP111028">
    <property type="protein sequence ID" value="WAR30232.1"/>
    <property type="molecule type" value="Genomic_DNA"/>
</dbReference>
<feature type="transmembrane region" description="Helical" evidence="2">
    <location>
        <begin position="314"/>
        <end position="332"/>
    </location>
</feature>
<feature type="transmembrane region" description="Helical" evidence="2">
    <location>
        <begin position="583"/>
        <end position="604"/>
    </location>
</feature>
<feature type="transmembrane region" description="Helical" evidence="2">
    <location>
        <begin position="157"/>
        <end position="176"/>
    </location>
</feature>
<feature type="compositionally biased region" description="Polar residues" evidence="1">
    <location>
        <begin position="98"/>
        <end position="109"/>
    </location>
</feature>
<dbReference type="Pfam" id="PF07690">
    <property type="entry name" value="MFS_1"/>
    <property type="match status" value="1"/>
</dbReference>
<protein>
    <submittedName>
        <fullName evidence="3">MOT12-like protein</fullName>
    </submittedName>
</protein>
<dbReference type="PANTHER" id="PTHR11360:SF284">
    <property type="entry name" value="EG:103B4.3 PROTEIN-RELATED"/>
    <property type="match status" value="1"/>
</dbReference>
<dbReference type="Gene3D" id="1.20.1250.20">
    <property type="entry name" value="MFS general substrate transporter like domains"/>
    <property type="match status" value="1"/>
</dbReference>
<evidence type="ECO:0000313" key="3">
    <source>
        <dbReference type="EMBL" id="WAR30232.1"/>
    </source>
</evidence>
<gene>
    <name evidence="3" type="ORF">MAR_032774</name>
</gene>
<feature type="compositionally biased region" description="Polar residues" evidence="1">
    <location>
        <begin position="1"/>
        <end position="10"/>
    </location>
</feature>
<feature type="region of interest" description="Disordered" evidence="1">
    <location>
        <begin position="1"/>
        <end position="116"/>
    </location>
</feature>
<keyword evidence="2" id="KW-1133">Transmembrane helix</keyword>
<name>A0ABY7G727_MYAAR</name>
<feature type="transmembrane region" description="Helical" evidence="2">
    <location>
        <begin position="252"/>
        <end position="274"/>
    </location>
</feature>
<dbReference type="Proteomes" id="UP001164746">
    <property type="component" value="Chromosome 17"/>
</dbReference>
<feature type="transmembrane region" description="Helical" evidence="2">
    <location>
        <begin position="458"/>
        <end position="482"/>
    </location>
</feature>
<feature type="transmembrane region" description="Helical" evidence="2">
    <location>
        <begin position="425"/>
        <end position="446"/>
    </location>
</feature>
<accession>A0ABY7G727</accession>
<feature type="transmembrane region" description="Helical" evidence="2">
    <location>
        <begin position="286"/>
        <end position="308"/>
    </location>
</feature>
<keyword evidence="2" id="KW-0812">Transmembrane</keyword>
<evidence type="ECO:0000256" key="2">
    <source>
        <dbReference type="SAM" id="Phobius"/>
    </source>
</evidence>
<keyword evidence="2" id="KW-0472">Membrane</keyword>
<dbReference type="PANTHER" id="PTHR11360">
    <property type="entry name" value="MONOCARBOXYLATE TRANSPORTER"/>
    <property type="match status" value="1"/>
</dbReference>